<feature type="compositionally biased region" description="Polar residues" evidence="9">
    <location>
        <begin position="191"/>
        <end position="206"/>
    </location>
</feature>
<evidence type="ECO:0000256" key="9">
    <source>
        <dbReference type="SAM" id="MobiDB-lite"/>
    </source>
</evidence>
<dbReference type="OrthoDB" id="391137at2759"/>
<gene>
    <name evidence="12" type="ORF">BDZ94DRAFT_1316979</name>
</gene>
<dbReference type="GO" id="GO:0005771">
    <property type="term" value="C:multivesicular body"/>
    <property type="evidence" value="ECO:0007669"/>
    <property type="project" value="TreeGrafter"/>
</dbReference>
<evidence type="ECO:0000256" key="7">
    <source>
        <dbReference type="ARBA" id="ARBA00022927"/>
    </source>
</evidence>
<feature type="compositionally biased region" description="Basic and acidic residues" evidence="9">
    <location>
        <begin position="286"/>
        <end position="299"/>
    </location>
</feature>
<evidence type="ECO:0000256" key="2">
    <source>
        <dbReference type="ARBA" id="ARBA00004496"/>
    </source>
</evidence>
<keyword evidence="6" id="KW-0967">Endosome</keyword>
<evidence type="ECO:0000313" key="12">
    <source>
        <dbReference type="EMBL" id="KAF9469869.1"/>
    </source>
</evidence>
<comment type="caution">
    <text evidence="12">The sequence shown here is derived from an EMBL/GenBank/DDBJ whole genome shotgun (WGS) entry which is preliminary data.</text>
</comment>
<evidence type="ECO:0000259" key="10">
    <source>
        <dbReference type="Pfam" id="PF04652"/>
    </source>
</evidence>
<dbReference type="PANTHER" id="PTHR46009">
    <property type="entry name" value="VACUOLAR PROTEIN SORTING-ASSOCIATED PROTEIN VTA1 HOMOLOG"/>
    <property type="match status" value="1"/>
</dbReference>
<feature type="region of interest" description="Disordered" evidence="9">
    <location>
        <begin position="345"/>
        <end position="476"/>
    </location>
</feature>
<evidence type="ECO:0000256" key="4">
    <source>
        <dbReference type="ARBA" id="ARBA00022448"/>
    </source>
</evidence>
<keyword evidence="13" id="KW-1185">Reference proteome</keyword>
<feature type="compositionally biased region" description="Pro residues" evidence="9">
    <location>
        <begin position="179"/>
        <end position="189"/>
    </location>
</feature>
<dbReference type="InterPro" id="IPR023175">
    <property type="entry name" value="Vta1/CALS_N_sf"/>
</dbReference>
<dbReference type="PANTHER" id="PTHR46009:SF1">
    <property type="entry name" value="VACUOLAR PROTEIN SORTING-ASSOCIATED PROTEIN VTA1 HOMOLOG"/>
    <property type="match status" value="1"/>
</dbReference>
<proteinExistence type="inferred from homology"/>
<keyword evidence="7" id="KW-0653">Protein transport</keyword>
<feature type="compositionally biased region" description="Pro residues" evidence="9">
    <location>
        <begin position="437"/>
        <end position="465"/>
    </location>
</feature>
<keyword evidence="8" id="KW-0472">Membrane</keyword>
<feature type="region of interest" description="Disordered" evidence="9">
    <location>
        <begin position="161"/>
        <end position="242"/>
    </location>
</feature>
<feature type="domain" description="Vta1 C-terminal" evidence="11">
    <location>
        <begin position="482"/>
        <end position="518"/>
    </location>
</feature>
<evidence type="ECO:0000256" key="8">
    <source>
        <dbReference type="ARBA" id="ARBA00023136"/>
    </source>
</evidence>
<keyword evidence="4" id="KW-0813">Transport</keyword>
<feature type="compositionally biased region" description="Polar residues" evidence="9">
    <location>
        <begin position="262"/>
        <end position="285"/>
    </location>
</feature>
<dbReference type="Pfam" id="PF18097">
    <property type="entry name" value="Vta1_C"/>
    <property type="match status" value="1"/>
</dbReference>
<keyword evidence="5" id="KW-0963">Cytoplasm</keyword>
<dbReference type="InterPro" id="IPR039431">
    <property type="entry name" value="Vta1/CALS_N"/>
</dbReference>
<dbReference type="Proteomes" id="UP000807353">
    <property type="component" value="Unassembled WGS sequence"/>
</dbReference>
<evidence type="ECO:0000313" key="13">
    <source>
        <dbReference type="Proteomes" id="UP000807353"/>
    </source>
</evidence>
<feature type="region of interest" description="Disordered" evidence="9">
    <location>
        <begin position="255"/>
        <end position="330"/>
    </location>
</feature>
<organism evidence="12 13">
    <name type="scientific">Collybia nuda</name>
    <dbReference type="NCBI Taxonomy" id="64659"/>
    <lineage>
        <taxon>Eukaryota</taxon>
        <taxon>Fungi</taxon>
        <taxon>Dikarya</taxon>
        <taxon>Basidiomycota</taxon>
        <taxon>Agaricomycotina</taxon>
        <taxon>Agaricomycetes</taxon>
        <taxon>Agaricomycetidae</taxon>
        <taxon>Agaricales</taxon>
        <taxon>Tricholomatineae</taxon>
        <taxon>Clitocybaceae</taxon>
        <taxon>Collybia</taxon>
    </lineage>
</organism>
<protein>
    <submittedName>
        <fullName evidence="12">Vta1 like-domain-containing protein</fullName>
    </submittedName>
</protein>
<evidence type="ECO:0000256" key="1">
    <source>
        <dbReference type="ARBA" id="ARBA00004481"/>
    </source>
</evidence>
<comment type="similarity">
    <text evidence="3">Belongs to the VTA1 family.</text>
</comment>
<dbReference type="InterPro" id="IPR041212">
    <property type="entry name" value="Vta1_C"/>
</dbReference>
<dbReference type="InterPro" id="IPR044538">
    <property type="entry name" value="Vta1-like"/>
</dbReference>
<dbReference type="AlphaFoldDB" id="A0A9P6CRB2"/>
<feature type="compositionally biased region" description="Low complexity" evidence="9">
    <location>
        <begin position="304"/>
        <end position="316"/>
    </location>
</feature>
<sequence>MSAQRLLGLPLITPELKSISPYLQRADELKSQDPIMAYWCAYYAAQVGIALKAKDVPSRDVLFALLGTLERLKKDIGPHDAVDVESASSAYVENFAFKVFTMADNEDRKGDPTRSTAKKFLAAANFLEVLKIFPRSEVAESNEDKIRYAKWKAADIAKAFREGRKPTPGPAGSGIPAPDLTPPASPPRPTNVRQTTPPRNLASGSPPSIARFSPPTHVDIPPRVVQPPQYSHPQTPPPLSYPGVDVQANSHLGVWAGEGETTPGSWSTVATPGTAPGPSNNYEQESPTRLRHIDHDIRGHKPRSGSGSSTGSNGSKGSNGAGTGGALKKPKAWVSEELDPQAENQFYVNGGSGLGSAGSSEGSKKSVHFTPSVVGGTSSIGETPPTSPLHDSDTGHTPSAFAPAPHSLETSGMSLPPGFISDPHQWTSNASPNTLMQPPPPPIPHMYSSPPPPPPVRIPPEPYQQPPSQHMYTPPPAFELTPSIIAKAQKHCRFAISALDYEDAEQARKELRAALSALGG</sequence>
<accession>A0A9P6CRB2</accession>
<evidence type="ECO:0000259" key="11">
    <source>
        <dbReference type="Pfam" id="PF18097"/>
    </source>
</evidence>
<evidence type="ECO:0000256" key="5">
    <source>
        <dbReference type="ARBA" id="ARBA00022490"/>
    </source>
</evidence>
<dbReference type="Pfam" id="PF04652">
    <property type="entry name" value="Vta1"/>
    <property type="match status" value="1"/>
</dbReference>
<dbReference type="Gene3D" id="1.25.40.270">
    <property type="entry name" value="Vacuolar protein sorting-associated protein vta1"/>
    <property type="match status" value="1"/>
</dbReference>
<dbReference type="GO" id="GO:0010008">
    <property type="term" value="C:endosome membrane"/>
    <property type="evidence" value="ECO:0007669"/>
    <property type="project" value="UniProtKB-SubCell"/>
</dbReference>
<reference evidence="12" key="1">
    <citation type="submission" date="2020-11" db="EMBL/GenBank/DDBJ databases">
        <authorList>
            <consortium name="DOE Joint Genome Institute"/>
            <person name="Ahrendt S."/>
            <person name="Riley R."/>
            <person name="Andreopoulos W."/>
            <person name="Labutti K."/>
            <person name="Pangilinan J."/>
            <person name="Ruiz-Duenas F.J."/>
            <person name="Barrasa J.M."/>
            <person name="Sanchez-Garcia M."/>
            <person name="Camarero S."/>
            <person name="Miyauchi S."/>
            <person name="Serrano A."/>
            <person name="Linde D."/>
            <person name="Babiker R."/>
            <person name="Drula E."/>
            <person name="Ayuso-Fernandez I."/>
            <person name="Pacheco R."/>
            <person name="Padilla G."/>
            <person name="Ferreira P."/>
            <person name="Barriuso J."/>
            <person name="Kellner H."/>
            <person name="Castanera R."/>
            <person name="Alfaro M."/>
            <person name="Ramirez L."/>
            <person name="Pisabarro A.G."/>
            <person name="Kuo A."/>
            <person name="Tritt A."/>
            <person name="Lipzen A."/>
            <person name="He G."/>
            <person name="Yan M."/>
            <person name="Ng V."/>
            <person name="Cullen D."/>
            <person name="Martin F."/>
            <person name="Rosso M.-N."/>
            <person name="Henrissat B."/>
            <person name="Hibbett D."/>
            <person name="Martinez A.T."/>
            <person name="Grigoriev I.V."/>
        </authorList>
    </citation>
    <scope>NUCLEOTIDE SEQUENCE</scope>
    <source>
        <strain evidence="12">CBS 247.69</strain>
    </source>
</reference>
<evidence type="ECO:0000256" key="3">
    <source>
        <dbReference type="ARBA" id="ARBA00007895"/>
    </source>
</evidence>
<dbReference type="GO" id="GO:0015031">
    <property type="term" value="P:protein transport"/>
    <property type="evidence" value="ECO:0007669"/>
    <property type="project" value="UniProtKB-KW"/>
</dbReference>
<dbReference type="GO" id="GO:0032511">
    <property type="term" value="P:late endosome to vacuole transport via multivesicular body sorting pathway"/>
    <property type="evidence" value="ECO:0007669"/>
    <property type="project" value="InterPro"/>
</dbReference>
<evidence type="ECO:0000256" key="6">
    <source>
        <dbReference type="ARBA" id="ARBA00022753"/>
    </source>
</evidence>
<dbReference type="Gene3D" id="1.20.5.420">
    <property type="entry name" value="Immunoglobulin FC, subunit C"/>
    <property type="match status" value="1"/>
</dbReference>
<feature type="domain" description="Vta1/callose synthase N-terminal" evidence="10">
    <location>
        <begin position="18"/>
        <end position="162"/>
    </location>
</feature>
<comment type="subcellular location">
    <subcellularLocation>
        <location evidence="2">Cytoplasm</location>
    </subcellularLocation>
    <subcellularLocation>
        <location evidence="1">Endosome membrane</location>
        <topology evidence="1">Peripheral membrane protein</topology>
    </subcellularLocation>
</comment>
<dbReference type="EMBL" id="MU150229">
    <property type="protein sequence ID" value="KAF9469869.1"/>
    <property type="molecule type" value="Genomic_DNA"/>
</dbReference>
<name>A0A9P6CRB2_9AGAR</name>